<reference evidence="2 3" key="1">
    <citation type="journal article" date="2018" name="Mycol. Prog.">
        <title>Coniella lustricola, a new species from submerged detritus.</title>
        <authorList>
            <person name="Raudabaugh D.B."/>
            <person name="Iturriaga T."/>
            <person name="Carver A."/>
            <person name="Mondo S."/>
            <person name="Pangilinan J."/>
            <person name="Lipzen A."/>
            <person name="He G."/>
            <person name="Amirebrahimi M."/>
            <person name="Grigoriev I.V."/>
            <person name="Miller A.N."/>
        </authorList>
    </citation>
    <scope>NUCLEOTIDE SEQUENCE [LARGE SCALE GENOMIC DNA]</scope>
    <source>
        <strain evidence="2 3">B22-T-1</strain>
    </source>
</reference>
<keyword evidence="3" id="KW-1185">Reference proteome</keyword>
<evidence type="ECO:0000313" key="2">
    <source>
        <dbReference type="EMBL" id="PSS03276.1"/>
    </source>
</evidence>
<protein>
    <submittedName>
        <fullName evidence="2">Uncharacterized protein</fullName>
    </submittedName>
</protein>
<dbReference type="EMBL" id="KZ678376">
    <property type="protein sequence ID" value="PSS03276.1"/>
    <property type="molecule type" value="Genomic_DNA"/>
</dbReference>
<gene>
    <name evidence="2" type="ORF">BD289DRAFT_220347</name>
</gene>
<evidence type="ECO:0000256" key="1">
    <source>
        <dbReference type="SAM" id="MobiDB-lite"/>
    </source>
</evidence>
<evidence type="ECO:0000313" key="3">
    <source>
        <dbReference type="Proteomes" id="UP000241462"/>
    </source>
</evidence>
<accession>A0A2T3ALQ4</accession>
<dbReference type="InParanoid" id="A0A2T3ALQ4"/>
<sequence>MPSLPTKRQRKHREHVYDSACTCLRGRYLTMRVRQTASHTAQRGPVDIHPSHLHKERRLSVVHTTEEQPNQSHEQGSHEARHGHDCCSPGVKPSLSCSVPKQLTRPCCEAAFLWTRSLTYQFKFHISQMSTKHMAAFVGLRDTEPRMAVC</sequence>
<name>A0A2T3ALQ4_9PEZI</name>
<dbReference type="Proteomes" id="UP000241462">
    <property type="component" value="Unassembled WGS sequence"/>
</dbReference>
<organism evidence="2 3">
    <name type="scientific">Coniella lustricola</name>
    <dbReference type="NCBI Taxonomy" id="2025994"/>
    <lineage>
        <taxon>Eukaryota</taxon>
        <taxon>Fungi</taxon>
        <taxon>Dikarya</taxon>
        <taxon>Ascomycota</taxon>
        <taxon>Pezizomycotina</taxon>
        <taxon>Sordariomycetes</taxon>
        <taxon>Sordariomycetidae</taxon>
        <taxon>Diaporthales</taxon>
        <taxon>Schizoparmaceae</taxon>
        <taxon>Coniella</taxon>
    </lineage>
</organism>
<dbReference type="AlphaFoldDB" id="A0A2T3ALQ4"/>
<feature type="region of interest" description="Disordered" evidence="1">
    <location>
        <begin position="62"/>
        <end position="82"/>
    </location>
</feature>
<proteinExistence type="predicted"/>